<name>U4LTZ3_PYROM</name>
<keyword evidence="3" id="KW-1185">Reference proteome</keyword>
<proteinExistence type="predicted"/>
<feature type="region of interest" description="Disordered" evidence="1">
    <location>
        <begin position="60"/>
        <end position="80"/>
    </location>
</feature>
<accession>U4LTZ3</accession>
<sequence>MAVDGGSSGRWQQWTSGSSRRVAAVDEWQQWTSGKEDASAAVVAALENGWFEKLARVSSAEVRNTRRAGAEVPDSRHQNQ</sequence>
<reference evidence="2 3" key="1">
    <citation type="journal article" date="2013" name="PLoS Genet.">
        <title>The genome and development-dependent transcriptomes of Pyronema confluens: a window into fungal evolution.</title>
        <authorList>
            <person name="Traeger S."/>
            <person name="Altegoer F."/>
            <person name="Freitag M."/>
            <person name="Gabaldon T."/>
            <person name="Kempken F."/>
            <person name="Kumar A."/>
            <person name="Marcet-Houben M."/>
            <person name="Poggeler S."/>
            <person name="Stajich J.E."/>
            <person name="Nowrousian M."/>
        </authorList>
    </citation>
    <scope>NUCLEOTIDE SEQUENCE [LARGE SCALE GENOMIC DNA]</scope>
    <source>
        <strain evidence="3">CBS 100304</strain>
        <tissue evidence="2">Vegetative mycelium</tissue>
    </source>
</reference>
<organism evidence="2 3">
    <name type="scientific">Pyronema omphalodes (strain CBS 100304)</name>
    <name type="common">Pyronema confluens</name>
    <dbReference type="NCBI Taxonomy" id="1076935"/>
    <lineage>
        <taxon>Eukaryota</taxon>
        <taxon>Fungi</taxon>
        <taxon>Dikarya</taxon>
        <taxon>Ascomycota</taxon>
        <taxon>Pezizomycotina</taxon>
        <taxon>Pezizomycetes</taxon>
        <taxon>Pezizales</taxon>
        <taxon>Pyronemataceae</taxon>
        <taxon>Pyronema</taxon>
    </lineage>
</organism>
<dbReference type="EMBL" id="HF936042">
    <property type="protein sequence ID" value="CCX33240.1"/>
    <property type="molecule type" value="Genomic_DNA"/>
</dbReference>
<evidence type="ECO:0000256" key="1">
    <source>
        <dbReference type="SAM" id="MobiDB-lite"/>
    </source>
</evidence>
<feature type="compositionally biased region" description="Polar residues" evidence="1">
    <location>
        <begin position="9"/>
        <end position="19"/>
    </location>
</feature>
<protein>
    <submittedName>
        <fullName evidence="2">Uncharacterized protein</fullName>
    </submittedName>
</protein>
<evidence type="ECO:0000313" key="2">
    <source>
        <dbReference type="EMBL" id="CCX33240.1"/>
    </source>
</evidence>
<dbReference type="Proteomes" id="UP000018144">
    <property type="component" value="Unassembled WGS sequence"/>
</dbReference>
<feature type="region of interest" description="Disordered" evidence="1">
    <location>
        <begin position="1"/>
        <end position="20"/>
    </location>
</feature>
<gene>
    <name evidence="2" type="ORF">PCON_14280</name>
</gene>
<evidence type="ECO:0000313" key="3">
    <source>
        <dbReference type="Proteomes" id="UP000018144"/>
    </source>
</evidence>
<dbReference type="AlphaFoldDB" id="U4LTZ3"/>